<comment type="caution">
    <text evidence="2">The sequence shown here is derived from an EMBL/GenBank/DDBJ whole genome shotgun (WGS) entry which is preliminary data.</text>
</comment>
<dbReference type="EMBL" id="CAKLBY020000003">
    <property type="protein sequence ID" value="CAK7891120.1"/>
    <property type="molecule type" value="Genomic_DNA"/>
</dbReference>
<gene>
    <name evidence="1" type="ORF">PM001_LOCUS119</name>
    <name evidence="2" type="ORF">PM001_LOCUS26827</name>
</gene>
<proteinExistence type="predicted"/>
<dbReference type="Proteomes" id="UP001162060">
    <property type="component" value="Unassembled WGS sequence"/>
</dbReference>
<sequence>MGSLGSGVGTFWPAEVLFGAGIEEDCDIGFAMENQPEPSPIWADVTTAERSHSVTGKVEAFKIAGLVGVEVPISEVGIAEGDPRGSGPEAGGDA</sequence>
<protein>
    <submittedName>
        <fullName evidence="2">Uncharacterized protein</fullName>
    </submittedName>
</protein>
<dbReference type="AlphaFoldDB" id="A0AAV1V636"/>
<reference evidence="2" key="1">
    <citation type="submission" date="2024-01" db="EMBL/GenBank/DDBJ databases">
        <authorList>
            <person name="Webb A."/>
        </authorList>
    </citation>
    <scope>NUCLEOTIDE SEQUENCE</scope>
    <source>
        <strain evidence="2">Pm1</strain>
    </source>
</reference>
<name>A0AAV1V636_9STRA</name>
<accession>A0AAV1V636</accession>
<evidence type="ECO:0000313" key="3">
    <source>
        <dbReference type="Proteomes" id="UP001162060"/>
    </source>
</evidence>
<evidence type="ECO:0000313" key="2">
    <source>
        <dbReference type="EMBL" id="CAK7941677.1"/>
    </source>
</evidence>
<organism evidence="2 3">
    <name type="scientific">Peronospora matthiolae</name>
    <dbReference type="NCBI Taxonomy" id="2874970"/>
    <lineage>
        <taxon>Eukaryota</taxon>
        <taxon>Sar</taxon>
        <taxon>Stramenopiles</taxon>
        <taxon>Oomycota</taxon>
        <taxon>Peronosporomycetes</taxon>
        <taxon>Peronosporales</taxon>
        <taxon>Peronosporaceae</taxon>
        <taxon>Peronospora</taxon>
    </lineage>
</organism>
<dbReference type="EMBL" id="CAKLBY020000264">
    <property type="protein sequence ID" value="CAK7941677.1"/>
    <property type="molecule type" value="Genomic_DNA"/>
</dbReference>
<evidence type="ECO:0000313" key="1">
    <source>
        <dbReference type="EMBL" id="CAK7891120.1"/>
    </source>
</evidence>